<dbReference type="InterPro" id="IPR056725">
    <property type="entry name" value="DUF7823"/>
</dbReference>
<dbReference type="AlphaFoldDB" id="A0A2G0Q116"/>
<dbReference type="RefSeq" id="WP_069314983.1">
    <property type="nucleotide sequence ID" value="NZ_CAWNQJ010000101.1"/>
</dbReference>
<dbReference type="KEGG" id="xho:A9255_00415"/>
<dbReference type="EMBL" id="CP016176">
    <property type="protein sequence ID" value="AOM39211.1"/>
    <property type="molecule type" value="Genomic_DNA"/>
</dbReference>
<evidence type="ECO:0000313" key="5">
    <source>
        <dbReference type="Proteomes" id="UP000094600"/>
    </source>
</evidence>
<protein>
    <recommendedName>
        <fullName evidence="7">DUF2829 domain-containing protein</fullName>
    </recommendedName>
</protein>
<evidence type="ECO:0000259" key="1">
    <source>
        <dbReference type="Pfam" id="PF11195"/>
    </source>
</evidence>
<evidence type="ECO:0008006" key="7">
    <source>
        <dbReference type="Google" id="ProtNLM"/>
    </source>
</evidence>
<feature type="domain" description="Thoeris anti-defense 2-like" evidence="1">
    <location>
        <begin position="39"/>
        <end position="103"/>
    </location>
</feature>
<dbReference type="InterPro" id="IPR021361">
    <property type="entry name" value="Tad2-like_dom"/>
</dbReference>
<sequence>MSEVNKPEDATLNCPFDPSQYKKKVDVEVDGIPPVSSLPWALIQVYLGKVLSRNKWNSNEYIQLSAKNDGSEPVHIEKHDKNNIPQTWEPTPEDLMACDWGLVKITPKPEDCMLSFELQLGRKDGNWGYDNNKLYGGEGAFGDLISVQNETNITNLSILAFHWENDAFFTVISSDTDYLPELLGLLKKTLYVTVDGVVYNLGENFGGNPGLDTKIKAYFSGYYDYSNDAKNLINILQQTGQIRRFCFNWQ</sequence>
<gene>
    <name evidence="3" type="ORF">A9255_00415</name>
    <name evidence="4" type="ORF">Xhom_03793</name>
</gene>
<name>A0A2G0Q116_XENHO</name>
<evidence type="ECO:0000313" key="3">
    <source>
        <dbReference type="EMBL" id="AOM39211.1"/>
    </source>
</evidence>
<keyword evidence="5" id="KW-1185">Reference proteome</keyword>
<feature type="domain" description="DUF7823" evidence="2">
    <location>
        <begin position="138"/>
        <end position="250"/>
    </location>
</feature>
<reference evidence="3 5" key="1">
    <citation type="submission" date="2016-06" db="EMBL/GenBank/DDBJ databases">
        <title>Bacterial characters and pathogenicity of Xenorhabdus hominickii from an entomopathogenic nematode, Steinernema monticolum.</title>
        <authorList>
            <person name="Park Y."/>
            <person name="Kim Y."/>
        </authorList>
    </citation>
    <scope>NUCLEOTIDE SEQUENCE [LARGE SCALE GENOMIC DNA]</scope>
    <source>
        <strain evidence="3 5">ANU1</strain>
    </source>
</reference>
<accession>A0A2G0Q116</accession>
<evidence type="ECO:0000313" key="6">
    <source>
        <dbReference type="Proteomes" id="UP000225433"/>
    </source>
</evidence>
<proteinExistence type="predicted"/>
<evidence type="ECO:0000313" key="4">
    <source>
        <dbReference type="EMBL" id="PHM52911.1"/>
    </source>
</evidence>
<evidence type="ECO:0000259" key="2">
    <source>
        <dbReference type="Pfam" id="PF25136"/>
    </source>
</evidence>
<organism evidence="4 6">
    <name type="scientific">Xenorhabdus hominickii</name>
    <dbReference type="NCBI Taxonomy" id="351679"/>
    <lineage>
        <taxon>Bacteria</taxon>
        <taxon>Pseudomonadati</taxon>
        <taxon>Pseudomonadota</taxon>
        <taxon>Gammaproteobacteria</taxon>
        <taxon>Enterobacterales</taxon>
        <taxon>Morganellaceae</taxon>
        <taxon>Xenorhabdus</taxon>
    </lineage>
</organism>
<dbReference type="Proteomes" id="UP000094600">
    <property type="component" value="Chromosome"/>
</dbReference>
<dbReference type="Pfam" id="PF25136">
    <property type="entry name" value="DUF7823"/>
    <property type="match status" value="1"/>
</dbReference>
<dbReference type="EMBL" id="NJAI01000007">
    <property type="protein sequence ID" value="PHM52911.1"/>
    <property type="molecule type" value="Genomic_DNA"/>
</dbReference>
<dbReference type="Pfam" id="PF11195">
    <property type="entry name" value="Tad2-like"/>
    <property type="match status" value="1"/>
</dbReference>
<reference evidence="4 6" key="2">
    <citation type="journal article" date="2017" name="Nat. Microbiol.">
        <title>Natural product diversity associated with the nematode symbionts Photorhabdus and Xenorhabdus.</title>
        <authorList>
            <person name="Tobias N.J."/>
            <person name="Wolff H."/>
            <person name="Djahanschiri B."/>
            <person name="Grundmann F."/>
            <person name="Kronenwerth M."/>
            <person name="Shi Y.M."/>
            <person name="Simonyi S."/>
            <person name="Grun P."/>
            <person name="Shapiro-Ilan D."/>
            <person name="Pidot S.J."/>
            <person name="Stinear T.P."/>
            <person name="Ebersberger I."/>
            <person name="Bode H.B."/>
        </authorList>
    </citation>
    <scope>NUCLEOTIDE SEQUENCE [LARGE SCALE GENOMIC DNA]</scope>
    <source>
        <strain evidence="4 6">DSM 17903</strain>
    </source>
</reference>
<dbReference type="Proteomes" id="UP000225433">
    <property type="component" value="Unassembled WGS sequence"/>
</dbReference>